<gene>
    <name evidence="1" type="ORF">WCD58_27195</name>
</gene>
<organism evidence="1 2">
    <name type="scientific">Actinomycetospora flava</name>
    <dbReference type="NCBI Taxonomy" id="3129232"/>
    <lineage>
        <taxon>Bacteria</taxon>
        <taxon>Bacillati</taxon>
        <taxon>Actinomycetota</taxon>
        <taxon>Actinomycetes</taxon>
        <taxon>Pseudonocardiales</taxon>
        <taxon>Pseudonocardiaceae</taxon>
        <taxon>Actinomycetospora</taxon>
    </lineage>
</organism>
<protein>
    <submittedName>
        <fullName evidence="1">Uncharacterized protein</fullName>
    </submittedName>
</protein>
<proteinExistence type="predicted"/>
<evidence type="ECO:0000313" key="2">
    <source>
        <dbReference type="Proteomes" id="UP001369736"/>
    </source>
</evidence>
<dbReference type="EMBL" id="JBBEGM010000014">
    <property type="protein sequence ID" value="MEJ2864873.1"/>
    <property type="molecule type" value="Genomic_DNA"/>
</dbReference>
<dbReference type="Proteomes" id="UP001369736">
    <property type="component" value="Unassembled WGS sequence"/>
</dbReference>
<name>A0ABU8MC41_9PSEU</name>
<dbReference type="RefSeq" id="WP_337706242.1">
    <property type="nucleotide sequence ID" value="NZ_JBBEGM010000014.1"/>
</dbReference>
<reference evidence="1 2" key="1">
    <citation type="submission" date="2024-03" db="EMBL/GenBank/DDBJ databases">
        <title>Actinomycetospora sp. OC33-EN07, a novel actinomycete isolated from wild orchid (Aerides multiflora).</title>
        <authorList>
            <person name="Suriyachadkun C."/>
        </authorList>
    </citation>
    <scope>NUCLEOTIDE SEQUENCE [LARGE SCALE GENOMIC DNA]</scope>
    <source>
        <strain evidence="1 2">OC33-EN07</strain>
    </source>
</reference>
<keyword evidence="2" id="KW-1185">Reference proteome</keyword>
<sequence length="200" mass="22432">MLSEFPSFDEVRAGLGDKVIGAVSLSVADAKERLAVYRQTLPDHAAEHSQRGLANMINDWLWASIRRSLDPVASVALNDREPTHEIGVGLEYRLRVKRHRDGRVRSYPTQTFLDFQLQGQQLAFPSMSEVRLNVGYRWDEETRSISAPVISLPHGADVIWHETLESVAPNIKPLRPDADGPQLPVIEVVEDDDAEGTEDR</sequence>
<comment type="caution">
    <text evidence="1">The sequence shown here is derived from an EMBL/GenBank/DDBJ whole genome shotgun (WGS) entry which is preliminary data.</text>
</comment>
<accession>A0ABU8MC41</accession>
<evidence type="ECO:0000313" key="1">
    <source>
        <dbReference type="EMBL" id="MEJ2864873.1"/>
    </source>
</evidence>